<dbReference type="SUPFAM" id="SSF53756">
    <property type="entry name" value="UDP-Glycosyltransferase/glycogen phosphorylase"/>
    <property type="match status" value="1"/>
</dbReference>
<dbReference type="PANTHER" id="PTHR48047">
    <property type="entry name" value="GLYCOSYLTRANSFERASE"/>
    <property type="match status" value="1"/>
</dbReference>
<dbReference type="Pfam" id="PF00201">
    <property type="entry name" value="UDPGT"/>
    <property type="match status" value="1"/>
</dbReference>
<gene>
    <name evidence="6" type="ORF">TEA_009362</name>
</gene>
<sequence length="420" mass="46930">MASVSTPHFVIFPFMSQGHTIPLLNLARLLRHRHISFAIFTIPANSASIRDSLTNTGISIINLPFTEKLNSMSLFLSIANATKQMQPHFEQAIESLQSVSCIISDGFLTWTQQSAAKLGIPRLVFYGMSNYATTMSEIVVRERPHAKVSSDDEPFPVPDFPWLKLTRNDFEPPFSQVKPEGPLFEFVLEQYLALAWCVGPLCLAAEPLVSQTPQKQPWVQWLDTKVAKRESVLYVAFGSQADMSPEQLREIALGLEQAKVNFLWVLRSKGSEFWEGFEERVKDRGIIVKEWVDQLEILQHESINGFLSHCGWNSVVESISVGVPILALPLMAEQHLNARMLVEEIGIGLRLMPSNGSVRGFVKLEEVEKVARELMEGERGVAVRMKVKEVRKAACAAMKEGGSSSSMLNLLINEFGGPHP</sequence>
<dbReference type="PANTHER" id="PTHR48047:SF227">
    <property type="entry name" value="GLYCOSYLTRANSFERASE"/>
    <property type="match status" value="1"/>
</dbReference>
<evidence type="ECO:0000313" key="6">
    <source>
        <dbReference type="EMBL" id="THG14104.1"/>
    </source>
</evidence>
<comment type="caution">
    <text evidence="6">The sequence shown here is derived from an EMBL/GenBank/DDBJ whole genome shotgun (WGS) entry which is preliminary data.</text>
</comment>
<dbReference type="AlphaFoldDB" id="A0A4S4EE09"/>
<dbReference type="InterPro" id="IPR035595">
    <property type="entry name" value="UDP_glycos_trans_CS"/>
</dbReference>
<evidence type="ECO:0000256" key="5">
    <source>
        <dbReference type="RuleBase" id="RU362057"/>
    </source>
</evidence>
<dbReference type="InterPro" id="IPR002213">
    <property type="entry name" value="UDP_glucos_trans"/>
</dbReference>
<organism evidence="6 7">
    <name type="scientific">Camellia sinensis var. sinensis</name>
    <name type="common">China tea</name>
    <dbReference type="NCBI Taxonomy" id="542762"/>
    <lineage>
        <taxon>Eukaryota</taxon>
        <taxon>Viridiplantae</taxon>
        <taxon>Streptophyta</taxon>
        <taxon>Embryophyta</taxon>
        <taxon>Tracheophyta</taxon>
        <taxon>Spermatophyta</taxon>
        <taxon>Magnoliopsida</taxon>
        <taxon>eudicotyledons</taxon>
        <taxon>Gunneridae</taxon>
        <taxon>Pentapetalae</taxon>
        <taxon>asterids</taxon>
        <taxon>Ericales</taxon>
        <taxon>Theaceae</taxon>
        <taxon>Camellia</taxon>
    </lineage>
</organism>
<comment type="similarity">
    <text evidence="1 4">Belongs to the UDP-glycosyltransferase family.</text>
</comment>
<keyword evidence="7" id="KW-1185">Reference proteome</keyword>
<dbReference type="GO" id="GO:0009813">
    <property type="term" value="P:flavonoid biosynthetic process"/>
    <property type="evidence" value="ECO:0007669"/>
    <property type="project" value="UniProtKB-KW"/>
</dbReference>
<dbReference type="EC" id="2.4.1.-" evidence="5"/>
<dbReference type="EMBL" id="SDRB02005547">
    <property type="protein sequence ID" value="THG14104.1"/>
    <property type="molecule type" value="Genomic_DNA"/>
</dbReference>
<accession>A0A4S4EE09</accession>
<dbReference type="CDD" id="cd03784">
    <property type="entry name" value="GT1_Gtf-like"/>
    <property type="match status" value="1"/>
</dbReference>
<proteinExistence type="inferred from homology"/>
<dbReference type="GO" id="GO:0035251">
    <property type="term" value="F:UDP-glucosyltransferase activity"/>
    <property type="evidence" value="ECO:0007669"/>
    <property type="project" value="TreeGrafter"/>
</dbReference>
<dbReference type="PROSITE" id="PS00375">
    <property type="entry name" value="UDPGT"/>
    <property type="match status" value="1"/>
</dbReference>
<dbReference type="STRING" id="542762.A0A4S4EE09"/>
<keyword evidence="2 4" id="KW-0808">Transferase</keyword>
<dbReference type="Proteomes" id="UP000306102">
    <property type="component" value="Unassembled WGS sequence"/>
</dbReference>
<evidence type="ECO:0000313" key="7">
    <source>
        <dbReference type="Proteomes" id="UP000306102"/>
    </source>
</evidence>
<name>A0A4S4EE09_CAMSN</name>
<evidence type="ECO:0000256" key="1">
    <source>
        <dbReference type="ARBA" id="ARBA00009995"/>
    </source>
</evidence>
<evidence type="ECO:0000256" key="2">
    <source>
        <dbReference type="ARBA" id="ARBA00022679"/>
    </source>
</evidence>
<dbReference type="FunFam" id="3.40.50.2000:FF:000107">
    <property type="entry name" value="Glycosyltransferase"/>
    <property type="match status" value="1"/>
</dbReference>
<keyword evidence="4" id="KW-0328">Glycosyltransferase</keyword>
<reference evidence="6 7" key="1">
    <citation type="journal article" date="2018" name="Proc. Natl. Acad. Sci. U.S.A.">
        <title>Draft genome sequence of Camellia sinensis var. sinensis provides insights into the evolution of the tea genome and tea quality.</title>
        <authorList>
            <person name="Wei C."/>
            <person name="Yang H."/>
            <person name="Wang S."/>
            <person name="Zhao J."/>
            <person name="Liu C."/>
            <person name="Gao L."/>
            <person name="Xia E."/>
            <person name="Lu Y."/>
            <person name="Tai Y."/>
            <person name="She G."/>
            <person name="Sun J."/>
            <person name="Cao H."/>
            <person name="Tong W."/>
            <person name="Gao Q."/>
            <person name="Li Y."/>
            <person name="Deng W."/>
            <person name="Jiang X."/>
            <person name="Wang W."/>
            <person name="Chen Q."/>
            <person name="Zhang S."/>
            <person name="Li H."/>
            <person name="Wu J."/>
            <person name="Wang P."/>
            <person name="Li P."/>
            <person name="Shi C."/>
            <person name="Zheng F."/>
            <person name="Jian J."/>
            <person name="Huang B."/>
            <person name="Shan D."/>
            <person name="Shi M."/>
            <person name="Fang C."/>
            <person name="Yue Y."/>
            <person name="Li F."/>
            <person name="Li D."/>
            <person name="Wei S."/>
            <person name="Han B."/>
            <person name="Jiang C."/>
            <person name="Yin Y."/>
            <person name="Xia T."/>
            <person name="Zhang Z."/>
            <person name="Bennetzen J.L."/>
            <person name="Zhao S."/>
            <person name="Wan X."/>
        </authorList>
    </citation>
    <scope>NUCLEOTIDE SEQUENCE [LARGE SCALE GENOMIC DNA]</scope>
    <source>
        <strain evidence="7">cv. Shuchazao</strain>
        <tissue evidence="6">Leaf</tissue>
    </source>
</reference>
<evidence type="ECO:0000256" key="3">
    <source>
        <dbReference type="ARBA" id="ARBA00023241"/>
    </source>
</evidence>
<keyword evidence="3" id="KW-0284">Flavonoid biosynthesis</keyword>
<evidence type="ECO:0000256" key="4">
    <source>
        <dbReference type="RuleBase" id="RU003718"/>
    </source>
</evidence>
<protein>
    <recommendedName>
        <fullName evidence="5">Glycosyltransferase</fullName>
        <ecNumber evidence="5">2.4.1.-</ecNumber>
    </recommendedName>
</protein>
<dbReference type="Gene3D" id="3.40.50.2000">
    <property type="entry name" value="Glycogen Phosphorylase B"/>
    <property type="match status" value="2"/>
</dbReference>